<evidence type="ECO:0000256" key="1">
    <source>
        <dbReference type="SAM" id="MobiDB-lite"/>
    </source>
</evidence>
<name>A0ABT1JD66_ACTCY</name>
<proteinExistence type="predicted"/>
<feature type="region of interest" description="Disordered" evidence="1">
    <location>
        <begin position="1"/>
        <end position="110"/>
    </location>
</feature>
<gene>
    <name evidence="2" type="ORF">G443_000707</name>
</gene>
<protein>
    <submittedName>
        <fullName evidence="2">Uncharacterized protein</fullName>
    </submittedName>
</protein>
<feature type="compositionally biased region" description="Basic and acidic residues" evidence="1">
    <location>
        <begin position="37"/>
        <end position="52"/>
    </location>
</feature>
<feature type="region of interest" description="Disordered" evidence="1">
    <location>
        <begin position="271"/>
        <end position="344"/>
    </location>
</feature>
<reference evidence="2 3" key="1">
    <citation type="submission" date="2022-06" db="EMBL/GenBank/DDBJ databases">
        <title>Genomic Encyclopedia of Type Strains, Phase I: the one thousand microbial genomes (KMG-I) project.</title>
        <authorList>
            <person name="Kyrpides N."/>
        </authorList>
    </citation>
    <scope>NUCLEOTIDE SEQUENCE [LARGE SCALE GENOMIC DNA]</scope>
    <source>
        <strain evidence="2 3">DSM 43889</strain>
    </source>
</reference>
<feature type="compositionally biased region" description="Pro residues" evidence="1">
    <location>
        <begin position="86"/>
        <end position="101"/>
    </location>
</feature>
<feature type="compositionally biased region" description="Basic residues" evidence="1">
    <location>
        <begin position="27"/>
        <end position="36"/>
    </location>
</feature>
<feature type="compositionally biased region" description="Low complexity" evidence="1">
    <location>
        <begin position="200"/>
        <end position="212"/>
    </location>
</feature>
<accession>A0ABT1JD66</accession>
<evidence type="ECO:0000313" key="2">
    <source>
        <dbReference type="EMBL" id="MCP2330437.1"/>
    </source>
</evidence>
<feature type="compositionally biased region" description="Polar residues" evidence="1">
    <location>
        <begin position="223"/>
        <end position="235"/>
    </location>
</feature>
<sequence>MDERGLARRAAPHPGRPPVRPPPGVPAHRRPPRRGRRPGERDAGTPFGHERVPPVNAWSNQEEALAHPHRRPAAAPAPPGRLARPGTPPDRPGAGPAPAPARVPRRPPDSAAVVSAGFDRLAATGALTQDQVRAPEGTMDRYRAALPAALRCSTRGTGGRASPVGSGRHGVPLDVESHGPRSRAGRSSGSSRSPSPPAPRAGEAGGPAPRAATAFTREIRTVPTRSPSCWETRSYPNPGVAEHERAPDTEGTLALVEPCHPLTGLVAGTAASLRSRGTRDHPWCARGSGEWAGGPGRSGRAVPPRTTGTHRRPPPRSGEGGAVRSGEARETGCLPAAGFARVSG</sequence>
<dbReference type="EMBL" id="AUBJ02000001">
    <property type="protein sequence ID" value="MCP2330437.1"/>
    <property type="molecule type" value="Genomic_DNA"/>
</dbReference>
<evidence type="ECO:0000313" key="3">
    <source>
        <dbReference type="Proteomes" id="UP000791080"/>
    </source>
</evidence>
<feature type="compositionally biased region" description="Pro residues" evidence="1">
    <location>
        <begin position="14"/>
        <end position="25"/>
    </location>
</feature>
<dbReference type="Proteomes" id="UP000791080">
    <property type="component" value="Unassembled WGS sequence"/>
</dbReference>
<feature type="region of interest" description="Disordered" evidence="1">
    <location>
        <begin position="152"/>
        <end position="248"/>
    </location>
</feature>
<keyword evidence="3" id="KW-1185">Reference proteome</keyword>
<comment type="caution">
    <text evidence="2">The sequence shown here is derived from an EMBL/GenBank/DDBJ whole genome shotgun (WGS) entry which is preliminary data.</text>
</comment>
<organism evidence="2 3">
    <name type="scientific">Actinoalloteichus caeruleus DSM 43889</name>
    <dbReference type="NCBI Taxonomy" id="1120930"/>
    <lineage>
        <taxon>Bacteria</taxon>
        <taxon>Bacillati</taxon>
        <taxon>Actinomycetota</taxon>
        <taxon>Actinomycetes</taxon>
        <taxon>Pseudonocardiales</taxon>
        <taxon>Pseudonocardiaceae</taxon>
        <taxon>Actinoalloteichus</taxon>
        <taxon>Actinoalloteichus cyanogriseus</taxon>
    </lineage>
</organism>